<comment type="caution">
    <text evidence="1">The sequence shown here is derived from an EMBL/GenBank/DDBJ whole genome shotgun (WGS) entry which is preliminary data.</text>
</comment>
<sequence>MAQRNIELDKSPLDMVYYPVNYPVQKMNGKEKHPPEARVIYSRPQKNGRTIFDGIVKYNQVWRLGANEATEIEFFTDAKISGKSIPKGRYTMYAICNQDKWTMIFNTDNYVWGLAYNQKKDALRVDAPAQKNDEDVENFTMYFDGTTQKAATLNIMWEKTKVVIPITF</sequence>
<dbReference type="EMBL" id="JAULBC010000008">
    <property type="protein sequence ID" value="MEX6690116.1"/>
    <property type="molecule type" value="Genomic_DNA"/>
</dbReference>
<dbReference type="Proteomes" id="UP001560573">
    <property type="component" value="Unassembled WGS sequence"/>
</dbReference>
<dbReference type="RefSeq" id="WP_369331527.1">
    <property type="nucleotide sequence ID" value="NZ_JAULBC010000008.1"/>
</dbReference>
<protein>
    <submittedName>
        <fullName evidence="1">DUF2911 domain-containing protein</fullName>
    </submittedName>
</protein>
<proteinExistence type="predicted"/>
<dbReference type="InterPro" id="IPR021314">
    <property type="entry name" value="DUF2911"/>
</dbReference>
<organism evidence="1 2">
    <name type="scientific">Danxiaibacter flavus</name>
    <dbReference type="NCBI Taxonomy" id="3049108"/>
    <lineage>
        <taxon>Bacteria</taxon>
        <taxon>Pseudomonadati</taxon>
        <taxon>Bacteroidota</taxon>
        <taxon>Chitinophagia</taxon>
        <taxon>Chitinophagales</taxon>
        <taxon>Chitinophagaceae</taxon>
        <taxon>Danxiaibacter</taxon>
    </lineage>
</organism>
<accession>A0ABV3ZJR2</accession>
<keyword evidence="2" id="KW-1185">Reference proteome</keyword>
<name>A0ABV3ZJR2_9BACT</name>
<evidence type="ECO:0000313" key="2">
    <source>
        <dbReference type="Proteomes" id="UP001560573"/>
    </source>
</evidence>
<reference evidence="1 2" key="1">
    <citation type="submission" date="2023-07" db="EMBL/GenBank/DDBJ databases">
        <authorList>
            <person name="Lian W.-H."/>
        </authorList>
    </citation>
    <scope>NUCLEOTIDE SEQUENCE [LARGE SCALE GENOMIC DNA]</scope>
    <source>
        <strain evidence="1 2">SYSU DXS3180</strain>
    </source>
</reference>
<gene>
    <name evidence="1" type="ORF">QTN47_21585</name>
</gene>
<dbReference type="Pfam" id="PF11138">
    <property type="entry name" value="DUF2911"/>
    <property type="match status" value="1"/>
</dbReference>
<evidence type="ECO:0000313" key="1">
    <source>
        <dbReference type="EMBL" id="MEX6690116.1"/>
    </source>
</evidence>